<organism evidence="3 4">
    <name type="scientific">Terfezia boudieri ATCC MYA-4762</name>
    <dbReference type="NCBI Taxonomy" id="1051890"/>
    <lineage>
        <taxon>Eukaryota</taxon>
        <taxon>Fungi</taxon>
        <taxon>Dikarya</taxon>
        <taxon>Ascomycota</taxon>
        <taxon>Pezizomycotina</taxon>
        <taxon>Pezizomycetes</taxon>
        <taxon>Pezizales</taxon>
        <taxon>Pezizaceae</taxon>
        <taxon>Terfezia</taxon>
    </lineage>
</organism>
<accession>A0A3N4L859</accession>
<dbReference type="AlphaFoldDB" id="A0A3N4L859"/>
<dbReference type="EMBL" id="ML121609">
    <property type="protein sequence ID" value="RPB18786.1"/>
    <property type="molecule type" value="Genomic_DNA"/>
</dbReference>
<protein>
    <submittedName>
        <fullName evidence="3">Uncharacterized protein</fullName>
    </submittedName>
</protein>
<dbReference type="Proteomes" id="UP000267821">
    <property type="component" value="Unassembled WGS sequence"/>
</dbReference>
<evidence type="ECO:0000313" key="4">
    <source>
        <dbReference type="Proteomes" id="UP000267821"/>
    </source>
</evidence>
<reference evidence="3 4" key="1">
    <citation type="journal article" date="2018" name="Nat. Ecol. Evol.">
        <title>Pezizomycetes genomes reveal the molecular basis of ectomycorrhizal truffle lifestyle.</title>
        <authorList>
            <person name="Murat C."/>
            <person name="Payen T."/>
            <person name="Noel B."/>
            <person name="Kuo A."/>
            <person name="Morin E."/>
            <person name="Chen J."/>
            <person name="Kohler A."/>
            <person name="Krizsan K."/>
            <person name="Balestrini R."/>
            <person name="Da Silva C."/>
            <person name="Montanini B."/>
            <person name="Hainaut M."/>
            <person name="Levati E."/>
            <person name="Barry K.W."/>
            <person name="Belfiori B."/>
            <person name="Cichocki N."/>
            <person name="Clum A."/>
            <person name="Dockter R.B."/>
            <person name="Fauchery L."/>
            <person name="Guy J."/>
            <person name="Iotti M."/>
            <person name="Le Tacon F."/>
            <person name="Lindquist E.A."/>
            <person name="Lipzen A."/>
            <person name="Malagnac F."/>
            <person name="Mello A."/>
            <person name="Molinier V."/>
            <person name="Miyauchi S."/>
            <person name="Poulain J."/>
            <person name="Riccioni C."/>
            <person name="Rubini A."/>
            <person name="Sitrit Y."/>
            <person name="Splivallo R."/>
            <person name="Traeger S."/>
            <person name="Wang M."/>
            <person name="Zifcakova L."/>
            <person name="Wipf D."/>
            <person name="Zambonelli A."/>
            <person name="Paolocci F."/>
            <person name="Nowrousian M."/>
            <person name="Ottonello S."/>
            <person name="Baldrian P."/>
            <person name="Spatafora J.W."/>
            <person name="Henrissat B."/>
            <person name="Nagy L.G."/>
            <person name="Aury J.M."/>
            <person name="Wincker P."/>
            <person name="Grigoriev I.V."/>
            <person name="Bonfante P."/>
            <person name="Martin F.M."/>
        </authorList>
    </citation>
    <scope>NUCLEOTIDE SEQUENCE [LARGE SCALE GENOMIC DNA]</scope>
    <source>
        <strain evidence="3 4">ATCC MYA-4762</strain>
    </source>
</reference>
<gene>
    <name evidence="3" type="ORF">L211DRAFT_815082</name>
</gene>
<keyword evidence="2" id="KW-0472">Membrane</keyword>
<feature type="transmembrane region" description="Helical" evidence="2">
    <location>
        <begin position="51"/>
        <end position="72"/>
    </location>
</feature>
<sequence>MFTSTSRKCLASSLRQATTSTARAQSRQTPCLPRRQFHTPPPKFNPQGSHYNTLVVGGLLIISAAFASSTFWPPVSHLSSLPTNVDDSYLYLVNTVLTSR</sequence>
<keyword evidence="4" id="KW-1185">Reference proteome</keyword>
<dbReference type="InParanoid" id="A0A3N4L859"/>
<evidence type="ECO:0000256" key="2">
    <source>
        <dbReference type="SAM" id="Phobius"/>
    </source>
</evidence>
<keyword evidence="2" id="KW-1133">Transmembrane helix</keyword>
<feature type="region of interest" description="Disordered" evidence="1">
    <location>
        <begin position="14"/>
        <end position="47"/>
    </location>
</feature>
<name>A0A3N4L859_9PEZI</name>
<feature type="compositionally biased region" description="Polar residues" evidence="1">
    <location>
        <begin position="14"/>
        <end position="29"/>
    </location>
</feature>
<proteinExistence type="predicted"/>
<keyword evidence="2" id="KW-0812">Transmembrane</keyword>
<evidence type="ECO:0000256" key="1">
    <source>
        <dbReference type="SAM" id="MobiDB-lite"/>
    </source>
</evidence>
<evidence type="ECO:0000313" key="3">
    <source>
        <dbReference type="EMBL" id="RPB18786.1"/>
    </source>
</evidence>